<protein>
    <submittedName>
        <fullName evidence="1">Uncharacterized protein</fullName>
    </submittedName>
</protein>
<evidence type="ECO:0000313" key="2">
    <source>
        <dbReference type="Proteomes" id="UP000031535"/>
    </source>
</evidence>
<dbReference type="Proteomes" id="UP000031535">
    <property type="component" value="Unassembled WGS sequence"/>
</dbReference>
<comment type="caution">
    <text evidence="1">The sequence shown here is derived from an EMBL/GenBank/DDBJ whole genome shotgun (WGS) entry which is preliminary data.</text>
</comment>
<name>A0A0C2F3H0_9PSED</name>
<keyword evidence="2" id="KW-1185">Reference proteome</keyword>
<reference evidence="1 2" key="1">
    <citation type="submission" date="2015-01" db="EMBL/GenBank/DDBJ databases">
        <title>Complete genome of Pseudomonas batumici UCM B-321 producer of the batumin antibiotic with strong antistaphilococcal and potential anticancer activity.</title>
        <authorList>
            <person name="Klochko V.V."/>
            <person name="Zelena L.B."/>
            <person name="Elena K.A."/>
            <person name="Reva O.N."/>
        </authorList>
    </citation>
    <scope>NUCLEOTIDE SEQUENCE [LARGE SCALE GENOMIC DNA]</scope>
    <source>
        <strain evidence="1 2">UCM B-321</strain>
    </source>
</reference>
<organism evidence="1 2">
    <name type="scientific">Pseudomonas batumici</name>
    <dbReference type="NCBI Taxonomy" id="226910"/>
    <lineage>
        <taxon>Bacteria</taxon>
        <taxon>Pseudomonadati</taxon>
        <taxon>Pseudomonadota</taxon>
        <taxon>Gammaproteobacteria</taxon>
        <taxon>Pseudomonadales</taxon>
        <taxon>Pseudomonadaceae</taxon>
        <taxon>Pseudomonas</taxon>
    </lineage>
</organism>
<gene>
    <name evidence="1" type="ORF">UCMB321_0707</name>
</gene>
<dbReference type="EMBL" id="JXDG01000006">
    <property type="protein sequence ID" value="KIH85593.1"/>
    <property type="molecule type" value="Genomic_DNA"/>
</dbReference>
<proteinExistence type="predicted"/>
<accession>A0A0C2F3H0</accession>
<dbReference type="PATRIC" id="fig|226910.6.peg.703"/>
<dbReference type="AlphaFoldDB" id="A0A0C2F3H0"/>
<evidence type="ECO:0000313" key="1">
    <source>
        <dbReference type="EMBL" id="KIH85593.1"/>
    </source>
</evidence>
<sequence length="130" mass="15364">MQKGFWEYIRAYMNNGPWFDKEGRHCESDDFVKSQLAAHLKASDILRHHIRNMTKKRQAASGKNYLSGLDVLSLLVHIAYHPAHRIQDLTYNITKRRSRNRWPEIVLERLRPDGPTTRLIDLERERGLEV</sequence>